<dbReference type="GO" id="GO:0003677">
    <property type="term" value="F:DNA binding"/>
    <property type="evidence" value="ECO:0007669"/>
    <property type="project" value="InterPro"/>
</dbReference>
<reference evidence="7" key="1">
    <citation type="submission" date="2021-03" db="EMBL/GenBank/DDBJ databases">
        <authorList>
            <person name="Kanchanasin P."/>
            <person name="Saeng-In P."/>
            <person name="Phongsopitanun W."/>
            <person name="Yuki M."/>
            <person name="Kudo T."/>
            <person name="Ohkuma M."/>
            <person name="Tanasupawat S."/>
        </authorList>
    </citation>
    <scope>NUCLEOTIDE SEQUENCE</scope>
    <source>
        <strain evidence="7">GKU 128</strain>
    </source>
</reference>
<organism evidence="7 8">
    <name type="scientific">Actinomadura barringtoniae</name>
    <dbReference type="NCBI Taxonomy" id="1427535"/>
    <lineage>
        <taxon>Bacteria</taxon>
        <taxon>Bacillati</taxon>
        <taxon>Actinomycetota</taxon>
        <taxon>Actinomycetes</taxon>
        <taxon>Streptosporangiales</taxon>
        <taxon>Thermomonosporaceae</taxon>
        <taxon>Actinomadura</taxon>
    </lineage>
</organism>
<dbReference type="Pfam" id="PF01580">
    <property type="entry name" value="FtsK_SpoIIIE"/>
    <property type="match status" value="1"/>
</dbReference>
<dbReference type="Gene3D" id="3.40.50.300">
    <property type="entry name" value="P-loop containing nucleotide triphosphate hydrolases"/>
    <property type="match status" value="1"/>
</dbReference>
<protein>
    <submittedName>
        <fullName evidence="7">Cell division protein FtsK</fullName>
    </submittedName>
</protein>
<gene>
    <name evidence="7" type="ORF">J4573_18210</name>
</gene>
<accession>A0A939PF96</accession>
<dbReference type="InterPro" id="IPR002543">
    <property type="entry name" value="FtsK_dom"/>
</dbReference>
<name>A0A939PF96_9ACTN</name>
<dbReference type="SUPFAM" id="SSF52540">
    <property type="entry name" value="P-loop containing nucleoside triphosphate hydrolases"/>
    <property type="match status" value="1"/>
</dbReference>
<keyword evidence="1 3" id="KW-0547">Nucleotide-binding</keyword>
<dbReference type="EMBL" id="JAGEOJ010000007">
    <property type="protein sequence ID" value="MBO2449043.1"/>
    <property type="molecule type" value="Genomic_DNA"/>
</dbReference>
<dbReference type="Proteomes" id="UP000669179">
    <property type="component" value="Unassembled WGS sequence"/>
</dbReference>
<dbReference type="SMART" id="SM00382">
    <property type="entry name" value="AAA"/>
    <property type="match status" value="1"/>
</dbReference>
<evidence type="ECO:0000256" key="3">
    <source>
        <dbReference type="PROSITE-ProRule" id="PRU00289"/>
    </source>
</evidence>
<feature type="compositionally biased region" description="Basic and acidic residues" evidence="4">
    <location>
        <begin position="511"/>
        <end position="523"/>
    </location>
</feature>
<keyword evidence="5" id="KW-0812">Transmembrane</keyword>
<feature type="domain" description="FtsK" evidence="6">
    <location>
        <begin position="269"/>
        <end position="444"/>
    </location>
</feature>
<dbReference type="GO" id="GO:0051301">
    <property type="term" value="P:cell division"/>
    <property type="evidence" value="ECO:0007669"/>
    <property type="project" value="UniProtKB-KW"/>
</dbReference>
<dbReference type="PROSITE" id="PS50901">
    <property type="entry name" value="FTSK"/>
    <property type="match status" value="1"/>
</dbReference>
<evidence type="ECO:0000256" key="4">
    <source>
        <dbReference type="SAM" id="MobiDB-lite"/>
    </source>
</evidence>
<evidence type="ECO:0000256" key="2">
    <source>
        <dbReference type="ARBA" id="ARBA00022840"/>
    </source>
</evidence>
<keyword evidence="8" id="KW-1185">Reference proteome</keyword>
<dbReference type="GO" id="GO:0005524">
    <property type="term" value="F:ATP binding"/>
    <property type="evidence" value="ECO:0007669"/>
    <property type="project" value="UniProtKB-UniRule"/>
</dbReference>
<dbReference type="PANTHER" id="PTHR22683">
    <property type="entry name" value="SPORULATION PROTEIN RELATED"/>
    <property type="match status" value="1"/>
</dbReference>
<evidence type="ECO:0000313" key="8">
    <source>
        <dbReference type="Proteomes" id="UP000669179"/>
    </source>
</evidence>
<feature type="region of interest" description="Disordered" evidence="4">
    <location>
        <begin position="511"/>
        <end position="548"/>
    </location>
</feature>
<keyword evidence="7" id="KW-0132">Cell division</keyword>
<proteinExistence type="predicted"/>
<keyword evidence="5" id="KW-0472">Membrane</keyword>
<evidence type="ECO:0000259" key="6">
    <source>
        <dbReference type="PROSITE" id="PS50901"/>
    </source>
</evidence>
<sequence>MRPRQMRRNARRMRRYGMQPMVVINSGDSLPDVFAVLFGRWLWRYRSELAPFTLAMVTVLVSLVLHLTHPQWWPWLLASATVVASSLVGLGQRMGLVRRSERVYAATVAMAVGAWLAAGTALGPSFRPLPQLLLYGGVVLAVPWWAHRRRRARVRVERKLAAWPEISAAIGLNGSRVMSAVVDVWGWRARFGLARGQTIQDVTAKIPALESALGTFRGAVRVHPTPDDKANRFELRVLDIDPHADAIPWPGPSVSSITEPIDLGPFEDATPAQVHLKRRHGLIGGATGSGKSGVINVLMGNLSACTDAVIWAIDLKRGMELQPWSACIDRLATNPEQASALLRDAVTILEGRAEWLAAHGQRVWEPTSDMPALVILIDEYAELADEAPDAISDADSIGRRGRAVAVQLIAATQRPTQKAMGRGALRSQMDVRLSFRVRERRDVDLILGQGMLSAGWHAHTLNAPGKFLISAPEHDTPRRARAYLLTDEAVSATASQHTVWRPPLDEVSRRALQAERDQPRSQRAEPPVDASPGAGERQGQGGDDKAPEGVLWSMLAGAPDEGVPIAHLMTATGMGRSWVYYRLQELAAERRACQVSRGRWRATQPTEP</sequence>
<evidence type="ECO:0000256" key="5">
    <source>
        <dbReference type="SAM" id="Phobius"/>
    </source>
</evidence>
<keyword evidence="7" id="KW-0131">Cell cycle</keyword>
<feature type="transmembrane region" description="Helical" evidence="5">
    <location>
        <begin position="103"/>
        <end position="123"/>
    </location>
</feature>
<evidence type="ECO:0000256" key="1">
    <source>
        <dbReference type="ARBA" id="ARBA00022741"/>
    </source>
</evidence>
<feature type="binding site" evidence="3">
    <location>
        <begin position="285"/>
        <end position="292"/>
    </location>
    <ligand>
        <name>ATP</name>
        <dbReference type="ChEBI" id="CHEBI:30616"/>
    </ligand>
</feature>
<dbReference type="AlphaFoldDB" id="A0A939PF96"/>
<feature type="transmembrane region" description="Helical" evidence="5">
    <location>
        <begin position="72"/>
        <end position="91"/>
    </location>
</feature>
<dbReference type="InterPro" id="IPR050206">
    <property type="entry name" value="FtsK/SpoIIIE/SftA"/>
</dbReference>
<dbReference type="InterPro" id="IPR027417">
    <property type="entry name" value="P-loop_NTPase"/>
</dbReference>
<dbReference type="PANTHER" id="PTHR22683:SF41">
    <property type="entry name" value="DNA TRANSLOCASE FTSK"/>
    <property type="match status" value="1"/>
</dbReference>
<comment type="caution">
    <text evidence="7">The sequence shown here is derived from an EMBL/GenBank/DDBJ whole genome shotgun (WGS) entry which is preliminary data.</text>
</comment>
<keyword evidence="2 3" id="KW-0067">ATP-binding</keyword>
<keyword evidence="5" id="KW-1133">Transmembrane helix</keyword>
<dbReference type="InterPro" id="IPR003593">
    <property type="entry name" value="AAA+_ATPase"/>
</dbReference>
<evidence type="ECO:0000313" key="7">
    <source>
        <dbReference type="EMBL" id="MBO2449043.1"/>
    </source>
</evidence>